<dbReference type="InterPro" id="IPR005135">
    <property type="entry name" value="Endo/exonuclease/phosphatase"/>
</dbReference>
<name>A0A9X4MDZ6_9BACT</name>
<protein>
    <submittedName>
        <fullName evidence="2">Endonuclease/exonuclease/phosphatase family protein</fullName>
    </submittedName>
</protein>
<dbReference type="AlphaFoldDB" id="A0A9X4MDZ6"/>
<evidence type="ECO:0000259" key="1">
    <source>
        <dbReference type="Pfam" id="PF03372"/>
    </source>
</evidence>
<dbReference type="GO" id="GO:0004519">
    <property type="term" value="F:endonuclease activity"/>
    <property type="evidence" value="ECO:0007669"/>
    <property type="project" value="UniProtKB-KW"/>
</dbReference>
<organism evidence="2 3">
    <name type="scientific">Thiovibrio frasassiensis</name>
    <dbReference type="NCBI Taxonomy" id="2984131"/>
    <lineage>
        <taxon>Bacteria</taxon>
        <taxon>Pseudomonadati</taxon>
        <taxon>Thermodesulfobacteriota</taxon>
        <taxon>Desulfobulbia</taxon>
        <taxon>Desulfobulbales</taxon>
        <taxon>Thiovibrionaceae</taxon>
        <taxon>Thiovibrio</taxon>
    </lineage>
</organism>
<dbReference type="GO" id="GO:0000175">
    <property type="term" value="F:3'-5'-RNA exonuclease activity"/>
    <property type="evidence" value="ECO:0007669"/>
    <property type="project" value="TreeGrafter"/>
</dbReference>
<feature type="domain" description="Endonuclease/exonuclease/phosphatase" evidence="1">
    <location>
        <begin position="5"/>
        <end position="248"/>
    </location>
</feature>
<reference evidence="2" key="1">
    <citation type="journal article" date="2022" name="bioRxiv">
        <title>Thiovibrio frasassiensisgen. nov., sp. nov., an autotrophic, elemental sulfur disproportionating bacterium isolated from sulfidic karst sediment, and proposal of Thiovibrionaceae fam. nov.</title>
        <authorList>
            <person name="Aronson H."/>
            <person name="Thomas C."/>
            <person name="Bhattacharyya M."/>
            <person name="Eckstein S."/>
            <person name="Jensen S."/>
            <person name="Barco R."/>
            <person name="Macalady J."/>
            <person name="Amend J."/>
        </authorList>
    </citation>
    <scope>NUCLEOTIDE SEQUENCE</scope>
    <source>
        <strain evidence="2">RS19-109</strain>
    </source>
</reference>
<dbReference type="Gene3D" id="3.60.10.10">
    <property type="entry name" value="Endonuclease/exonuclease/phosphatase"/>
    <property type="match status" value="1"/>
</dbReference>
<proteinExistence type="predicted"/>
<dbReference type="RefSeq" id="WP_307631817.1">
    <property type="nucleotide sequence ID" value="NZ_JAPHEH010000001.1"/>
</dbReference>
<evidence type="ECO:0000313" key="3">
    <source>
        <dbReference type="Proteomes" id="UP001154240"/>
    </source>
</evidence>
<keyword evidence="2" id="KW-0255">Endonuclease</keyword>
<dbReference type="EMBL" id="JAPHEH010000001">
    <property type="protein sequence ID" value="MDG4474837.1"/>
    <property type="molecule type" value="Genomic_DNA"/>
</dbReference>
<keyword evidence="2" id="KW-0378">Hydrolase</keyword>
<evidence type="ECO:0000313" key="2">
    <source>
        <dbReference type="EMBL" id="MDG4474837.1"/>
    </source>
</evidence>
<dbReference type="Proteomes" id="UP001154240">
    <property type="component" value="Unassembled WGS sequence"/>
</dbReference>
<dbReference type="CDD" id="cd09083">
    <property type="entry name" value="EEP-1"/>
    <property type="match status" value="1"/>
</dbReference>
<comment type="caution">
    <text evidence="2">The sequence shown here is derived from an EMBL/GenBank/DDBJ whole genome shotgun (WGS) entry which is preliminary data.</text>
</comment>
<dbReference type="SUPFAM" id="SSF56219">
    <property type="entry name" value="DNase I-like"/>
    <property type="match status" value="1"/>
</dbReference>
<dbReference type="InterPro" id="IPR050410">
    <property type="entry name" value="CCR4/nocturin_mRNA_transcr"/>
</dbReference>
<gene>
    <name evidence="2" type="ORF">OLX77_01515</name>
</gene>
<dbReference type="InterPro" id="IPR036691">
    <property type="entry name" value="Endo/exonu/phosph_ase_sf"/>
</dbReference>
<accession>A0A9X4MDZ6</accession>
<keyword evidence="2" id="KW-0540">Nuclease</keyword>
<sequence>MIKVMSFNIRVGLADDGENHWDRRKSFALERIHAFGPDLIGLQECLDTEQAEFVRANLPDYHFFGVHRGGPGGTALEMAPLLFRRSPFHLLDTGCFWLSETPEISGSMSWQSNYPRTVSWARLSCRRTGSVLTYVNTHFDYEPTAIEGDARALRQWLDQIRQDTALIVTGDFNADKDSNAYRLLTGDGTLIDALRQIQPNEEDEATFHGYGRQEEMAAIDWILVSDHFRVLDAQIDRSRQGNLFPSDHYPITAVLDWKA</sequence>
<dbReference type="PANTHER" id="PTHR12121:SF36">
    <property type="entry name" value="ENDONUCLEASE_EXONUCLEASE_PHOSPHATASE DOMAIN-CONTAINING PROTEIN"/>
    <property type="match status" value="1"/>
</dbReference>
<dbReference type="Pfam" id="PF03372">
    <property type="entry name" value="Exo_endo_phos"/>
    <property type="match status" value="1"/>
</dbReference>
<dbReference type="PANTHER" id="PTHR12121">
    <property type="entry name" value="CARBON CATABOLITE REPRESSOR PROTEIN 4"/>
    <property type="match status" value="1"/>
</dbReference>
<reference evidence="2" key="2">
    <citation type="submission" date="2022-10" db="EMBL/GenBank/DDBJ databases">
        <authorList>
            <person name="Aronson H.S."/>
        </authorList>
    </citation>
    <scope>NUCLEOTIDE SEQUENCE</scope>
    <source>
        <strain evidence="2">RS19-109</strain>
    </source>
</reference>
<keyword evidence="3" id="KW-1185">Reference proteome</keyword>